<dbReference type="AlphaFoldDB" id="A0A6H5I1V4"/>
<evidence type="ECO:0000256" key="1">
    <source>
        <dbReference type="SAM" id="MobiDB-lite"/>
    </source>
</evidence>
<keyword evidence="3" id="KW-1185">Reference proteome</keyword>
<evidence type="ECO:0000313" key="2">
    <source>
        <dbReference type="EMBL" id="CAB0031178.1"/>
    </source>
</evidence>
<feature type="compositionally biased region" description="Basic and acidic residues" evidence="1">
    <location>
        <begin position="60"/>
        <end position="78"/>
    </location>
</feature>
<organism evidence="2 3">
    <name type="scientific">Trichogramma brassicae</name>
    <dbReference type="NCBI Taxonomy" id="86971"/>
    <lineage>
        <taxon>Eukaryota</taxon>
        <taxon>Metazoa</taxon>
        <taxon>Ecdysozoa</taxon>
        <taxon>Arthropoda</taxon>
        <taxon>Hexapoda</taxon>
        <taxon>Insecta</taxon>
        <taxon>Pterygota</taxon>
        <taxon>Neoptera</taxon>
        <taxon>Endopterygota</taxon>
        <taxon>Hymenoptera</taxon>
        <taxon>Apocrita</taxon>
        <taxon>Proctotrupomorpha</taxon>
        <taxon>Chalcidoidea</taxon>
        <taxon>Trichogrammatidae</taxon>
        <taxon>Trichogramma</taxon>
    </lineage>
</organism>
<dbReference type="EMBL" id="CADCXV010000637">
    <property type="protein sequence ID" value="CAB0031178.1"/>
    <property type="molecule type" value="Genomic_DNA"/>
</dbReference>
<reference evidence="2 3" key="1">
    <citation type="submission" date="2020-02" db="EMBL/GenBank/DDBJ databases">
        <authorList>
            <person name="Ferguson B K."/>
        </authorList>
    </citation>
    <scope>NUCLEOTIDE SEQUENCE [LARGE SCALE GENOMIC DNA]</scope>
</reference>
<protein>
    <submittedName>
        <fullName evidence="2">Uncharacterized protein</fullName>
    </submittedName>
</protein>
<gene>
    <name evidence="2" type="ORF">TBRA_LOCUS3156</name>
</gene>
<sequence length="95" mass="10928">MKIHTTHKFIPEPCENLRREVRLIVEKRRLSEDRVARKRLRRPLRSGADPRSSQRSYLPSEKRRDPSSGLGQEHHTSEKPSGMASSDNAEVIVSV</sequence>
<evidence type="ECO:0000313" key="3">
    <source>
        <dbReference type="Proteomes" id="UP000479190"/>
    </source>
</evidence>
<name>A0A6H5I1V4_9HYME</name>
<accession>A0A6H5I1V4</accession>
<proteinExistence type="predicted"/>
<dbReference type="Proteomes" id="UP000479190">
    <property type="component" value="Unassembled WGS sequence"/>
</dbReference>
<feature type="region of interest" description="Disordered" evidence="1">
    <location>
        <begin position="32"/>
        <end position="95"/>
    </location>
</feature>